<sequence>MCHQVWLVFVFLVKMGFHHVVQVGLKLPTSGDLPASASQSGEITCVNHPPTLIQLTLNFKNHIGLTIHSSSIVGEKLGCHALFIYFFFEMESHSVTQGGVQWHDLSSLQPQPPGFKPILLPQPAQ</sequence>
<name>B4DHF1_HUMAN</name>
<dbReference type="EMBL" id="AK295063">
    <property type="protein sequence ID" value="BAG58112.1"/>
    <property type="molecule type" value="mRNA"/>
</dbReference>
<dbReference type="PRINTS" id="PR02045">
    <property type="entry name" value="F138DOMAIN"/>
</dbReference>
<feature type="chain" id="PRO_5002800796" evidence="1">
    <location>
        <begin position="19"/>
        <end position="125"/>
    </location>
</feature>
<dbReference type="PANTHER" id="PTHR12138:SF152">
    <property type="entry name" value="C2H2-TYPE DOMAIN-CONTAINING PROTEIN"/>
    <property type="match status" value="1"/>
</dbReference>
<evidence type="ECO:0000313" key="2">
    <source>
        <dbReference type="EMBL" id="BAG58112.1"/>
    </source>
</evidence>
<feature type="signal peptide" evidence="1">
    <location>
        <begin position="1"/>
        <end position="18"/>
    </location>
</feature>
<proteinExistence type="evidence at transcript level"/>
<dbReference type="AlphaFoldDB" id="B4DHF1"/>
<accession>B4DHF1</accession>
<keyword evidence="1" id="KW-0732">Signal</keyword>
<organism evidence="2">
    <name type="scientific">Homo sapiens</name>
    <name type="common">Human</name>
    <dbReference type="NCBI Taxonomy" id="9606"/>
    <lineage>
        <taxon>Eukaryota</taxon>
        <taxon>Metazoa</taxon>
        <taxon>Chordata</taxon>
        <taxon>Craniata</taxon>
        <taxon>Vertebrata</taxon>
        <taxon>Euteleostomi</taxon>
        <taxon>Mammalia</taxon>
        <taxon>Eutheria</taxon>
        <taxon>Euarchontoglires</taxon>
        <taxon>Primates</taxon>
        <taxon>Haplorrhini</taxon>
        <taxon>Catarrhini</taxon>
        <taxon>Hominidae</taxon>
        <taxon>Homo</taxon>
    </lineage>
</organism>
<dbReference type="PANTHER" id="PTHR12138">
    <property type="entry name" value="PRIMATE-EXPANDED PROTEIN FAMILY"/>
    <property type="match status" value="1"/>
</dbReference>
<reference evidence="2" key="1">
    <citation type="submission" date="2007-10" db="EMBL/GenBank/DDBJ databases">
        <title>NEDO human cDNA sequencing project focused on splicing variants.</title>
        <authorList>
            <person name="Wakamatsu A."/>
            <person name="Yamamoto J."/>
            <person name="Kimura K."/>
            <person name="Ishii S."/>
            <person name="Watanabe K."/>
            <person name="Sugiyama A."/>
            <person name="Murakawa K."/>
            <person name="Kaida T."/>
            <person name="Tsuchiya K."/>
            <person name="Fukuzumi Y."/>
            <person name="Kumagai A."/>
            <person name="Oishi Y."/>
            <person name="Yamamoto S."/>
            <person name="Ono Y."/>
            <person name="Komori Y."/>
            <person name="Yamazaki M."/>
            <person name="Kisu Y."/>
            <person name="Nishikawa T."/>
            <person name="Sugano S."/>
            <person name="Nomura N."/>
            <person name="Isogai T."/>
        </authorList>
    </citation>
    <scope>NUCLEOTIDE SEQUENCE</scope>
    <source>
        <tissue evidence="2">Brain</tissue>
    </source>
</reference>
<protein>
    <submittedName>
        <fullName evidence="2">cDNA FLJ61749</fullName>
    </submittedName>
</protein>
<evidence type="ECO:0000256" key="1">
    <source>
        <dbReference type="SAM" id="SignalP"/>
    </source>
</evidence>